<dbReference type="OMA" id="WKSASEC"/>
<dbReference type="KEGG" id="hro:HELRODRAFT_74301"/>
<feature type="region of interest" description="Disordered" evidence="4">
    <location>
        <begin position="19"/>
        <end position="66"/>
    </location>
</feature>
<evidence type="ECO:0000256" key="3">
    <source>
        <dbReference type="ARBA" id="ARBA00038315"/>
    </source>
</evidence>
<evidence type="ECO:0000256" key="2">
    <source>
        <dbReference type="ARBA" id="ARBA00022737"/>
    </source>
</evidence>
<dbReference type="EMBL" id="AMQM01003057">
    <property type="status" value="NOT_ANNOTATED_CDS"/>
    <property type="molecule type" value="Genomic_DNA"/>
</dbReference>
<dbReference type="HOGENOM" id="CLU_014302_1_1_1"/>
<dbReference type="InterPro" id="IPR032675">
    <property type="entry name" value="LRR_dom_sf"/>
</dbReference>
<name>T1G1P5_HELRO</name>
<dbReference type="InParanoid" id="T1G1P5"/>
<dbReference type="PANTHER" id="PTHR24112:SF9">
    <property type="entry name" value="PROTEIN PHOSPHATASE 1 REGULATORY SUBUNIT 37"/>
    <property type="match status" value="1"/>
</dbReference>
<dbReference type="InterPro" id="IPR051279">
    <property type="entry name" value="PP1-Reg/Actin-Interact_Protein"/>
</dbReference>
<keyword evidence="2" id="KW-0677">Repeat</keyword>
<dbReference type="EnsemblMetazoa" id="HelroT74301">
    <property type="protein sequence ID" value="HelroP74301"/>
    <property type="gene ID" value="HelroG74301"/>
</dbReference>
<gene>
    <name evidence="6" type="primary">20214993</name>
    <name evidence="5" type="ORF">HELRODRAFT_74301</name>
</gene>
<evidence type="ECO:0000256" key="4">
    <source>
        <dbReference type="SAM" id="MobiDB-lite"/>
    </source>
</evidence>
<comment type="similarity">
    <text evidence="3">Belongs to the PPP1R37 family.</text>
</comment>
<sequence length="418" mass="46635">MSDALKSFEESLTNALGFNKSKHHKSASVSEDSKNSELLTKDSKNNDENDESTKRETVPNKKGFHVRFPNDDELVTGYMQPVVPWKSASECSTNELLTSYLDSCQQYDTTPSETILSQIKLIKDFDIRNESLSLKGMIIDWKVCETLEDIFKRVQFHTLDLESTGLNEQSNTLEFLEAKNSSVPEYSFTNFVRGVQGCSNLHALHLQNSITSGRHLQLLSNGVRGNKSIRDLYLGDNHFNPPDGLQIASLVRDNNCLQLIDLRNNNLQDSGATHIFDALAQSNNSSLNTLVVWNNKLTKSSMSMLSKMLKSTQSLETINLGHNNITNEGVYKLKDGLIKNNSLLRIGLQAIKITCEGAVALAEFIVEHTRLQKLDIRGNKLKTAGLMALCQSLKVNHSVTCIDMDVCAAKPNMHINEV</sequence>
<evidence type="ECO:0000313" key="7">
    <source>
        <dbReference type="Proteomes" id="UP000015101"/>
    </source>
</evidence>
<dbReference type="eggNOG" id="KOG1908">
    <property type="taxonomic scope" value="Eukaryota"/>
</dbReference>
<dbReference type="Pfam" id="PF13516">
    <property type="entry name" value="LRR_6"/>
    <property type="match status" value="3"/>
</dbReference>
<dbReference type="GeneID" id="20214993"/>
<dbReference type="Gene3D" id="3.80.10.10">
    <property type="entry name" value="Ribonuclease Inhibitor"/>
    <property type="match status" value="1"/>
</dbReference>
<feature type="compositionally biased region" description="Basic and acidic residues" evidence="4">
    <location>
        <begin position="31"/>
        <end position="59"/>
    </location>
</feature>
<dbReference type="SUPFAM" id="SSF52047">
    <property type="entry name" value="RNI-like"/>
    <property type="match status" value="1"/>
</dbReference>
<protein>
    <submittedName>
        <fullName evidence="5 6">Uncharacterized protein</fullName>
    </submittedName>
</protein>
<proteinExistence type="inferred from homology"/>
<evidence type="ECO:0000313" key="5">
    <source>
        <dbReference type="EMBL" id="ESO08782.1"/>
    </source>
</evidence>
<dbReference type="InterPro" id="IPR001611">
    <property type="entry name" value="Leu-rich_rpt"/>
</dbReference>
<evidence type="ECO:0000256" key="1">
    <source>
        <dbReference type="ARBA" id="ARBA00022614"/>
    </source>
</evidence>
<dbReference type="Proteomes" id="UP000015101">
    <property type="component" value="Unassembled WGS sequence"/>
</dbReference>
<evidence type="ECO:0000313" key="6">
    <source>
        <dbReference type="EnsemblMetazoa" id="HelroP74301"/>
    </source>
</evidence>
<reference evidence="5 7" key="2">
    <citation type="journal article" date="2013" name="Nature">
        <title>Insights into bilaterian evolution from three spiralian genomes.</title>
        <authorList>
            <person name="Simakov O."/>
            <person name="Marletaz F."/>
            <person name="Cho S.J."/>
            <person name="Edsinger-Gonzales E."/>
            <person name="Havlak P."/>
            <person name="Hellsten U."/>
            <person name="Kuo D.H."/>
            <person name="Larsson T."/>
            <person name="Lv J."/>
            <person name="Arendt D."/>
            <person name="Savage R."/>
            <person name="Osoegawa K."/>
            <person name="de Jong P."/>
            <person name="Grimwood J."/>
            <person name="Chapman J.A."/>
            <person name="Shapiro H."/>
            <person name="Aerts A."/>
            <person name="Otillar R.P."/>
            <person name="Terry A.Y."/>
            <person name="Boore J.L."/>
            <person name="Grigoriev I.V."/>
            <person name="Lindberg D.R."/>
            <person name="Seaver E.C."/>
            <person name="Weisblat D.A."/>
            <person name="Putnam N.H."/>
            <person name="Rokhsar D.S."/>
        </authorList>
    </citation>
    <scope>NUCLEOTIDE SEQUENCE</scope>
</reference>
<dbReference type="AlphaFoldDB" id="T1G1P5"/>
<dbReference type="CTD" id="20214993"/>
<dbReference type="EMBL" id="KB096023">
    <property type="protein sequence ID" value="ESO08782.1"/>
    <property type="molecule type" value="Genomic_DNA"/>
</dbReference>
<dbReference type="PANTHER" id="PTHR24112">
    <property type="entry name" value="LEUCINE-RICH REPEAT, ISOFORM F-RELATED"/>
    <property type="match status" value="1"/>
</dbReference>
<reference evidence="7" key="1">
    <citation type="submission" date="2012-12" db="EMBL/GenBank/DDBJ databases">
        <authorList>
            <person name="Hellsten U."/>
            <person name="Grimwood J."/>
            <person name="Chapman J.A."/>
            <person name="Shapiro H."/>
            <person name="Aerts A."/>
            <person name="Otillar R.P."/>
            <person name="Terry A.Y."/>
            <person name="Boore J.L."/>
            <person name="Simakov O."/>
            <person name="Marletaz F."/>
            <person name="Cho S.-J."/>
            <person name="Edsinger-Gonzales E."/>
            <person name="Havlak P."/>
            <person name="Kuo D.-H."/>
            <person name="Larsson T."/>
            <person name="Lv J."/>
            <person name="Arendt D."/>
            <person name="Savage R."/>
            <person name="Osoegawa K."/>
            <person name="de Jong P."/>
            <person name="Lindberg D.R."/>
            <person name="Seaver E.C."/>
            <person name="Weisblat D.A."/>
            <person name="Putnam N.H."/>
            <person name="Grigoriev I.V."/>
            <person name="Rokhsar D.S."/>
        </authorList>
    </citation>
    <scope>NUCLEOTIDE SEQUENCE</scope>
</reference>
<keyword evidence="7" id="KW-1185">Reference proteome</keyword>
<dbReference type="RefSeq" id="XP_009012804.1">
    <property type="nucleotide sequence ID" value="XM_009014556.1"/>
</dbReference>
<keyword evidence="1" id="KW-0433">Leucine-rich repeat</keyword>
<dbReference type="OrthoDB" id="10034042at2759"/>
<reference evidence="6" key="3">
    <citation type="submission" date="2015-06" db="UniProtKB">
        <authorList>
            <consortium name="EnsemblMetazoa"/>
        </authorList>
    </citation>
    <scope>IDENTIFICATION</scope>
</reference>
<accession>T1G1P5</accession>
<organism evidence="6 7">
    <name type="scientific">Helobdella robusta</name>
    <name type="common">Californian leech</name>
    <dbReference type="NCBI Taxonomy" id="6412"/>
    <lineage>
        <taxon>Eukaryota</taxon>
        <taxon>Metazoa</taxon>
        <taxon>Spiralia</taxon>
        <taxon>Lophotrochozoa</taxon>
        <taxon>Annelida</taxon>
        <taxon>Clitellata</taxon>
        <taxon>Hirudinea</taxon>
        <taxon>Rhynchobdellida</taxon>
        <taxon>Glossiphoniidae</taxon>
        <taxon>Helobdella</taxon>
    </lineage>
</organism>
<dbReference type="SMART" id="SM00368">
    <property type="entry name" value="LRR_RI"/>
    <property type="match status" value="6"/>
</dbReference>